<dbReference type="RefSeq" id="WP_143949719.1">
    <property type="nucleotide sequence ID" value="NZ_BAABMB010000006.1"/>
</dbReference>
<keyword evidence="2" id="KW-0238">DNA-binding</keyword>
<dbReference type="InterPro" id="IPR014757">
    <property type="entry name" value="Tscrpt_reg_IclR_C"/>
</dbReference>
<keyword evidence="3" id="KW-0804">Transcription</keyword>
<dbReference type="InterPro" id="IPR036388">
    <property type="entry name" value="WH-like_DNA-bd_sf"/>
</dbReference>
<dbReference type="SMART" id="SM00346">
    <property type="entry name" value="HTH_ICLR"/>
    <property type="match status" value="1"/>
</dbReference>
<gene>
    <name evidence="6" type="ORF">FOZ76_18245</name>
</gene>
<feature type="domain" description="HTH iclR-type" evidence="4">
    <location>
        <begin position="28"/>
        <end position="91"/>
    </location>
</feature>
<dbReference type="Proteomes" id="UP000318405">
    <property type="component" value="Unassembled WGS sequence"/>
</dbReference>
<protein>
    <submittedName>
        <fullName evidence="6">Helix-turn-helix domain-containing protein</fullName>
    </submittedName>
</protein>
<dbReference type="Gene3D" id="3.30.450.40">
    <property type="match status" value="1"/>
</dbReference>
<dbReference type="OrthoDB" id="9807558at2"/>
<dbReference type="SUPFAM" id="SSF46785">
    <property type="entry name" value="Winged helix' DNA-binding domain"/>
    <property type="match status" value="1"/>
</dbReference>
<keyword evidence="7" id="KW-1185">Reference proteome</keyword>
<sequence length="279" mass="29407">MTVSRRARDLLQAGASLPAGDLAAQTDGRSAARLMAVLRVVAASQEHGLRTSEVSAELGLSYTTARRILAGLLAEGAVELSEDGRRFRIGEEITLLGLARAGPFALGSCALPHMQYLVRTFGETVYLTVCSRWDSVCIHREIGTSERKVLSISRGSRRPLGVAVGSIAMLGAMTSARSEAIVAANADRYPRYGIAADRVRHRVACARIQGHAYADPGLRQGTRSVGVAIRDPGGEPMASLSIVAIASRLDDGVRARMANDLGAVATATAQEMAARAAGR</sequence>
<comment type="caution">
    <text evidence="6">The sequence shown here is derived from an EMBL/GenBank/DDBJ whole genome shotgun (WGS) entry which is preliminary data.</text>
</comment>
<evidence type="ECO:0000313" key="6">
    <source>
        <dbReference type="EMBL" id="TSH91547.1"/>
    </source>
</evidence>
<keyword evidence="1" id="KW-0805">Transcription regulation</keyword>
<evidence type="ECO:0000256" key="3">
    <source>
        <dbReference type="ARBA" id="ARBA00023163"/>
    </source>
</evidence>
<reference evidence="6 7" key="1">
    <citation type="submission" date="2019-07" db="EMBL/GenBank/DDBJ databases">
        <title>Qingshengfaniella alkalisoli gen. nov., sp. nov., isolated from saline soil.</title>
        <authorList>
            <person name="Xu L."/>
            <person name="Huang X.-X."/>
            <person name="Sun J.-Q."/>
        </authorList>
    </citation>
    <scope>NUCLEOTIDE SEQUENCE [LARGE SCALE GENOMIC DNA]</scope>
    <source>
        <strain evidence="6 7">DSM 27279</strain>
    </source>
</reference>
<dbReference type="InterPro" id="IPR005471">
    <property type="entry name" value="Tscrpt_reg_IclR_N"/>
</dbReference>
<evidence type="ECO:0000259" key="4">
    <source>
        <dbReference type="PROSITE" id="PS51077"/>
    </source>
</evidence>
<feature type="domain" description="IclR-ED" evidence="5">
    <location>
        <begin position="92"/>
        <end position="278"/>
    </location>
</feature>
<organism evidence="6 7">
    <name type="scientific">Verticiella sediminum</name>
    <dbReference type="NCBI Taxonomy" id="1247510"/>
    <lineage>
        <taxon>Bacteria</taxon>
        <taxon>Pseudomonadati</taxon>
        <taxon>Pseudomonadota</taxon>
        <taxon>Betaproteobacteria</taxon>
        <taxon>Burkholderiales</taxon>
        <taxon>Alcaligenaceae</taxon>
        <taxon>Verticiella</taxon>
    </lineage>
</organism>
<dbReference type="Pfam" id="PF09339">
    <property type="entry name" value="HTH_IclR"/>
    <property type="match status" value="1"/>
</dbReference>
<evidence type="ECO:0000256" key="1">
    <source>
        <dbReference type="ARBA" id="ARBA00023015"/>
    </source>
</evidence>
<proteinExistence type="predicted"/>
<dbReference type="GO" id="GO:0003677">
    <property type="term" value="F:DNA binding"/>
    <property type="evidence" value="ECO:0007669"/>
    <property type="project" value="UniProtKB-KW"/>
</dbReference>
<name>A0A556AF85_9BURK</name>
<dbReference type="PROSITE" id="PS51078">
    <property type="entry name" value="ICLR_ED"/>
    <property type="match status" value="1"/>
</dbReference>
<dbReference type="GO" id="GO:0003700">
    <property type="term" value="F:DNA-binding transcription factor activity"/>
    <property type="evidence" value="ECO:0007669"/>
    <property type="project" value="TreeGrafter"/>
</dbReference>
<dbReference type="InterPro" id="IPR029016">
    <property type="entry name" value="GAF-like_dom_sf"/>
</dbReference>
<dbReference type="Gene3D" id="1.10.10.10">
    <property type="entry name" value="Winged helix-like DNA-binding domain superfamily/Winged helix DNA-binding domain"/>
    <property type="match status" value="1"/>
</dbReference>
<dbReference type="InterPro" id="IPR050707">
    <property type="entry name" value="HTH_MetabolicPath_Reg"/>
</dbReference>
<dbReference type="SUPFAM" id="SSF55781">
    <property type="entry name" value="GAF domain-like"/>
    <property type="match status" value="1"/>
</dbReference>
<dbReference type="Pfam" id="PF01614">
    <property type="entry name" value="IclR_C"/>
    <property type="match status" value="1"/>
</dbReference>
<dbReference type="InterPro" id="IPR036390">
    <property type="entry name" value="WH_DNA-bd_sf"/>
</dbReference>
<accession>A0A556AF85</accession>
<dbReference type="PROSITE" id="PS51077">
    <property type="entry name" value="HTH_ICLR"/>
    <property type="match status" value="1"/>
</dbReference>
<evidence type="ECO:0000256" key="2">
    <source>
        <dbReference type="ARBA" id="ARBA00023125"/>
    </source>
</evidence>
<dbReference type="AlphaFoldDB" id="A0A556AF85"/>
<dbReference type="PANTHER" id="PTHR30136">
    <property type="entry name" value="HELIX-TURN-HELIX TRANSCRIPTIONAL REGULATOR, ICLR FAMILY"/>
    <property type="match status" value="1"/>
</dbReference>
<dbReference type="EMBL" id="VLTJ01000035">
    <property type="protein sequence ID" value="TSH91547.1"/>
    <property type="molecule type" value="Genomic_DNA"/>
</dbReference>
<dbReference type="GO" id="GO:0045892">
    <property type="term" value="P:negative regulation of DNA-templated transcription"/>
    <property type="evidence" value="ECO:0007669"/>
    <property type="project" value="TreeGrafter"/>
</dbReference>
<evidence type="ECO:0000259" key="5">
    <source>
        <dbReference type="PROSITE" id="PS51078"/>
    </source>
</evidence>
<evidence type="ECO:0000313" key="7">
    <source>
        <dbReference type="Proteomes" id="UP000318405"/>
    </source>
</evidence>
<dbReference type="PANTHER" id="PTHR30136:SF39">
    <property type="entry name" value="TRANSCRIPTIONAL REGULATORY PROTEIN"/>
    <property type="match status" value="1"/>
</dbReference>